<evidence type="ECO:0000313" key="3">
    <source>
        <dbReference type="Proteomes" id="UP000185210"/>
    </source>
</evidence>
<feature type="compositionally biased region" description="Basic and acidic residues" evidence="1">
    <location>
        <begin position="244"/>
        <end position="259"/>
    </location>
</feature>
<sequence length="446" mass="48573">MIPLSDGLKWPEFIQEFIDMGLKSYQSDKTLSQSIKDLSQISTWEGLSGNAARNALRAGHQTLDMDSEAARELISHAYKVHSASLDVEKGIRNIVQFSEEDPKILVDLDTNQVYPPNTSHLDPEKDAAEIKKIQEKYTLLQSRMKTAEQALGIVDQDFSRVMQYATGQSIDPLPKWRQPPRIHGAAKVQIAAAGKGFAPTGDEDFPLPKQTLKEHDDKHGAPNSGIYKDPNAITRQGGNPLKVADPKGPKLWGDEKEGSQQRGWAEGKYGRINIGGRDVDFRWGARGPNIEGQAGLEAYEKAMKGELGGEANLFSNDAEWRSKAGPVDLIVSSENKLGVSAHTDTTLNVEENGGIQGGGDVFAGYSEKKSVDANAWGIHFKDDVTGYAGAGGGLGGHFGKTDDGKWALGWNAGLAFGLGGKNHMEIVVDPSEVKEHLDDMWQWLSK</sequence>
<dbReference type="EMBL" id="FSHM01000004">
    <property type="protein sequence ID" value="SIB16114.1"/>
    <property type="molecule type" value="Genomic_DNA"/>
</dbReference>
<comment type="caution">
    <text evidence="2">The sequence shown here is derived from an EMBL/GenBank/DDBJ whole genome shotgun (WGS) entry which is preliminary data.</text>
</comment>
<name>A0AB38D064_9MYCO</name>
<dbReference type="AlphaFoldDB" id="A0AB38D064"/>
<reference evidence="2 3" key="1">
    <citation type="submission" date="2016-11" db="EMBL/GenBank/DDBJ databases">
        <authorList>
            <consortium name="Pathogen Informatics"/>
        </authorList>
    </citation>
    <scope>NUCLEOTIDE SEQUENCE [LARGE SCALE GENOMIC DNA]</scope>
    <source>
        <strain evidence="2 3">104</strain>
    </source>
</reference>
<dbReference type="Proteomes" id="UP000185210">
    <property type="component" value="Unassembled WGS sequence"/>
</dbReference>
<evidence type="ECO:0000256" key="1">
    <source>
        <dbReference type="SAM" id="MobiDB-lite"/>
    </source>
</evidence>
<organism evidence="2 3">
    <name type="scientific">Mycobacteroides abscessus subsp. abscessus</name>
    <dbReference type="NCBI Taxonomy" id="1185650"/>
    <lineage>
        <taxon>Bacteria</taxon>
        <taxon>Bacillati</taxon>
        <taxon>Actinomycetota</taxon>
        <taxon>Actinomycetes</taxon>
        <taxon>Mycobacteriales</taxon>
        <taxon>Mycobacteriaceae</taxon>
        <taxon>Mycobacteroides</taxon>
        <taxon>Mycobacteroides abscessus</taxon>
    </lineage>
</organism>
<dbReference type="RefSeq" id="WP_074292873.1">
    <property type="nucleotide sequence ID" value="NZ_FSFF01000001.1"/>
</dbReference>
<accession>A0AB38D064</accession>
<gene>
    <name evidence="2" type="ORF">SAMEA2070301_03065</name>
</gene>
<evidence type="ECO:0000313" key="2">
    <source>
        <dbReference type="EMBL" id="SIB16114.1"/>
    </source>
</evidence>
<feature type="region of interest" description="Disordered" evidence="1">
    <location>
        <begin position="213"/>
        <end position="262"/>
    </location>
</feature>
<protein>
    <submittedName>
        <fullName evidence="2">Uncharacterized protein</fullName>
    </submittedName>
</protein>
<proteinExistence type="predicted"/>